<protein>
    <submittedName>
        <fullName evidence="6">Isoprenylcysteine carboxylmethyltransferase family protein</fullName>
    </submittedName>
</protein>
<name>A0A2S9IU23_9HYPH</name>
<feature type="transmembrane region" description="Helical" evidence="5">
    <location>
        <begin position="52"/>
        <end position="73"/>
    </location>
</feature>
<reference evidence="6 7" key="1">
    <citation type="submission" date="2018-02" db="EMBL/GenBank/DDBJ databases">
        <title>The draft genome of Phyllobacterium sp. 1N-3.</title>
        <authorList>
            <person name="Liu L."/>
            <person name="Li L."/>
            <person name="Zhang X."/>
            <person name="Wang T."/>
            <person name="Liang L."/>
        </authorList>
    </citation>
    <scope>NUCLEOTIDE SEQUENCE [LARGE SCALE GENOMIC DNA]</scope>
    <source>
        <strain evidence="6 7">1N-3</strain>
    </source>
</reference>
<dbReference type="InterPro" id="IPR007318">
    <property type="entry name" value="Phopholipid_MeTrfase"/>
</dbReference>
<keyword evidence="2 5" id="KW-0812">Transmembrane</keyword>
<evidence type="ECO:0000256" key="5">
    <source>
        <dbReference type="SAM" id="Phobius"/>
    </source>
</evidence>
<sequence length="210" mass="23384">MTDIQAVQSYLAQVQSRRKVMIWCISLCFAPVILFTAATFKLGSWQRDLVEGAGSILLFVAILGRAWCTLYIGGRKTVVLVNSGPYSITRNPLYFFSFVAAAGLGAQTGSISIAIFMALLGYVIFLPVVFREEAALSSAHGQSYDAYRRAVPRFLPRPALWRDIDSVAVDPRILRRTIADGMIFVLLALLVRALMYWKQSLPDLPQVILY</sequence>
<dbReference type="Proteomes" id="UP000239434">
    <property type="component" value="Unassembled WGS sequence"/>
</dbReference>
<dbReference type="EMBL" id="PVBR01000005">
    <property type="protein sequence ID" value="PRD44025.1"/>
    <property type="molecule type" value="Genomic_DNA"/>
</dbReference>
<evidence type="ECO:0000256" key="3">
    <source>
        <dbReference type="ARBA" id="ARBA00022989"/>
    </source>
</evidence>
<dbReference type="GO" id="GO:0032259">
    <property type="term" value="P:methylation"/>
    <property type="evidence" value="ECO:0007669"/>
    <property type="project" value="UniProtKB-KW"/>
</dbReference>
<evidence type="ECO:0000313" key="6">
    <source>
        <dbReference type="EMBL" id="PRD44025.1"/>
    </source>
</evidence>
<gene>
    <name evidence="6" type="ORF">C5748_09320</name>
</gene>
<feature type="transmembrane region" description="Helical" evidence="5">
    <location>
        <begin position="178"/>
        <end position="197"/>
    </location>
</feature>
<dbReference type="RefSeq" id="WP_105741646.1">
    <property type="nucleotide sequence ID" value="NZ_PVBR01000005.1"/>
</dbReference>
<proteinExistence type="predicted"/>
<comment type="caution">
    <text evidence="6">The sequence shown here is derived from an EMBL/GenBank/DDBJ whole genome shotgun (WGS) entry which is preliminary data.</text>
</comment>
<feature type="transmembrane region" description="Helical" evidence="5">
    <location>
        <begin position="20"/>
        <end position="40"/>
    </location>
</feature>
<keyword evidence="4 5" id="KW-0472">Membrane</keyword>
<evidence type="ECO:0000256" key="1">
    <source>
        <dbReference type="ARBA" id="ARBA00004127"/>
    </source>
</evidence>
<dbReference type="GO" id="GO:0012505">
    <property type="term" value="C:endomembrane system"/>
    <property type="evidence" value="ECO:0007669"/>
    <property type="project" value="UniProtKB-SubCell"/>
</dbReference>
<dbReference type="Pfam" id="PF04191">
    <property type="entry name" value="PEMT"/>
    <property type="match status" value="1"/>
</dbReference>
<dbReference type="Gene3D" id="1.20.120.1630">
    <property type="match status" value="1"/>
</dbReference>
<comment type="subcellular location">
    <subcellularLocation>
        <location evidence="1">Endomembrane system</location>
        <topology evidence="1">Multi-pass membrane protein</topology>
    </subcellularLocation>
</comment>
<dbReference type="GO" id="GO:0008168">
    <property type="term" value="F:methyltransferase activity"/>
    <property type="evidence" value="ECO:0007669"/>
    <property type="project" value="UniProtKB-KW"/>
</dbReference>
<keyword evidence="6" id="KW-0489">Methyltransferase</keyword>
<keyword evidence="6" id="KW-0808">Transferase</keyword>
<keyword evidence="3 5" id="KW-1133">Transmembrane helix</keyword>
<dbReference type="AlphaFoldDB" id="A0A2S9IU23"/>
<organism evidence="6 7">
    <name type="scientific">Phyllobacterium phragmitis</name>
    <dbReference type="NCBI Taxonomy" id="2670329"/>
    <lineage>
        <taxon>Bacteria</taxon>
        <taxon>Pseudomonadati</taxon>
        <taxon>Pseudomonadota</taxon>
        <taxon>Alphaproteobacteria</taxon>
        <taxon>Hyphomicrobiales</taxon>
        <taxon>Phyllobacteriaceae</taxon>
        <taxon>Phyllobacterium</taxon>
    </lineage>
</organism>
<feature type="transmembrane region" description="Helical" evidence="5">
    <location>
        <begin position="93"/>
        <end position="126"/>
    </location>
</feature>
<keyword evidence="7" id="KW-1185">Reference proteome</keyword>
<accession>A0A2S9IU23</accession>
<evidence type="ECO:0000313" key="7">
    <source>
        <dbReference type="Proteomes" id="UP000239434"/>
    </source>
</evidence>
<evidence type="ECO:0000256" key="4">
    <source>
        <dbReference type="ARBA" id="ARBA00023136"/>
    </source>
</evidence>
<evidence type="ECO:0000256" key="2">
    <source>
        <dbReference type="ARBA" id="ARBA00022692"/>
    </source>
</evidence>